<dbReference type="GO" id="GO:0000166">
    <property type="term" value="F:nucleotide binding"/>
    <property type="evidence" value="ECO:0007669"/>
    <property type="project" value="UniProtKB-KW"/>
</dbReference>
<gene>
    <name evidence="17" type="ORF">JonanDRAFT_0502</name>
</gene>
<dbReference type="eggNOG" id="COG0209">
    <property type="taxonomic scope" value="Bacteria"/>
</dbReference>
<evidence type="ECO:0000256" key="12">
    <source>
        <dbReference type="ARBA" id="ARBA00047754"/>
    </source>
</evidence>
<keyword evidence="10 13" id="KW-0170">Cobalt</keyword>
<evidence type="ECO:0000256" key="7">
    <source>
        <dbReference type="ARBA" id="ARBA00022741"/>
    </source>
</evidence>
<dbReference type="SUPFAM" id="SSF51998">
    <property type="entry name" value="PFL-like glycyl radical enzymes"/>
    <property type="match status" value="1"/>
</dbReference>
<accession>H0UJP9</accession>
<evidence type="ECO:0000256" key="10">
    <source>
        <dbReference type="ARBA" id="ARBA00023285"/>
    </source>
</evidence>
<dbReference type="InterPro" id="IPR000788">
    <property type="entry name" value="RNR_lg_C"/>
</dbReference>
<evidence type="ECO:0000313" key="18">
    <source>
        <dbReference type="Proteomes" id="UP000003806"/>
    </source>
</evidence>
<dbReference type="Proteomes" id="UP000003806">
    <property type="component" value="Chromosome"/>
</dbReference>
<proteinExistence type="inferred from homology"/>
<feature type="region of interest" description="Disordered" evidence="14">
    <location>
        <begin position="685"/>
        <end position="709"/>
    </location>
</feature>
<dbReference type="PANTHER" id="PTHR43371:SF1">
    <property type="entry name" value="RIBONUCLEOSIDE-DIPHOSPHATE REDUCTASE"/>
    <property type="match status" value="1"/>
</dbReference>
<protein>
    <recommendedName>
        <fullName evidence="4 13">Vitamin B12-dependent ribonucleotide reductase</fullName>
        <ecNumber evidence="3 13">1.17.4.1</ecNumber>
    </recommendedName>
</protein>
<reference evidence="17 18" key="1">
    <citation type="submission" date="2011-11" db="EMBL/GenBank/DDBJ databases">
        <title>The Noncontiguous Finished genome of Jonquetella anthropi DSM 22815.</title>
        <authorList>
            <consortium name="US DOE Joint Genome Institute (JGI-PGF)"/>
            <person name="Lucas S."/>
            <person name="Copeland A."/>
            <person name="Lapidus A."/>
            <person name="Glavina del Rio T."/>
            <person name="Dalin E."/>
            <person name="Tice H."/>
            <person name="Bruce D."/>
            <person name="Goodwin L."/>
            <person name="Pitluck S."/>
            <person name="Peters L."/>
            <person name="Mikhailova N."/>
            <person name="Held B."/>
            <person name="Kyrpides N."/>
            <person name="Mavromatis K."/>
            <person name="Ivanova N."/>
            <person name="Markowitz V."/>
            <person name="Cheng J.-F."/>
            <person name="Hugenholtz P."/>
            <person name="Woyke T."/>
            <person name="Wu D."/>
            <person name="Gronow S."/>
            <person name="Wellnitz S."/>
            <person name="Brambilla E."/>
            <person name="Klenk H.-P."/>
            <person name="Eisen J.A."/>
        </authorList>
    </citation>
    <scope>NUCLEOTIDE SEQUENCE [LARGE SCALE GENOMIC DNA]</scope>
    <source>
        <strain evidence="17 18">DSM 22815</strain>
    </source>
</reference>
<evidence type="ECO:0000256" key="9">
    <source>
        <dbReference type="ARBA" id="ARBA00023157"/>
    </source>
</evidence>
<evidence type="ECO:0000256" key="13">
    <source>
        <dbReference type="RuleBase" id="RU364064"/>
    </source>
</evidence>
<keyword evidence="6 13" id="KW-0237">DNA synthesis</keyword>
<evidence type="ECO:0000313" key="17">
    <source>
        <dbReference type="EMBL" id="EHM12908.1"/>
    </source>
</evidence>
<dbReference type="PANTHER" id="PTHR43371">
    <property type="entry name" value="VITAMIN B12-DEPENDENT RIBONUCLEOTIDE REDUCTASE"/>
    <property type="match status" value="1"/>
</dbReference>
<sequence length="865" mass="94376">MHVFLKNRFRSDIDVGLLENPLSPRGSENARWLLAQRYCLDRWDDELKACRPERGIEEVARRVSRVLAASETAYAPESEIGWIRTLEKNLFSDILNFQFLFNSPCLYGCGAGLTVQPQWSRIIYCSPDELSWEDYRRLAEGRTANQQLFACFVVSVPDSIEGIFDAVKDAAIISKYGGGVGANFGHLRESGAPIKGGTGGKASGPVSFMETWNTMGSVVVQGGRRRAALMGMLPDNHPDIERFMDAKTEDGRLPYFNISVCVSDRLVNAAREGGDFPLVSRVDGKTAATVPAAQLWDKLCSNAWRRGDPGVFFIDRAGADNLLREDPEFVIESTNPCGEQPLPNYTSCNLGSINLSAFVAPDGSGQLAFDEARFVDQVYRSMVYLDLVIDSCSYPLERIGRRTRQIRPVGLGLMGLADAAIASGLVYGSPEFSGFCDRLASVMAVCALLATVDSVDHLGKEPFAASSAVVKLFAPLRDELGGDLFMSQTMETLDEEGFLRVVGRMKELGLPYTLCNTLQAAPGVLKRLEGGSPEELRRLLGAVLGGRMRNSRRLSIAPTGSISMLLDASAGIEPNFAWSWNRKVMKSDGNGYETRQYFHRLVTDEGKRQLSAGGKLEDPRFVTAYDLSPEGHVEVTGIFARYVDSGISKTVNLPSSATVDDVKAVYERCYDLGCKGITIYRDGSRSEQPIEVSKPAEKAAPAPDGQTPVVKTAHTGRVKQRSTPIVMGKTIKDVTPWGSLFVTLNYDGSEPFEVFASLGKSGSELKSMTEALSRVISIGLRSGGHLEDFISTLRGLSGKEYWTFDCDDSLVVRSIPDALAILLGKLIEQDERPAEGTHTCPECGAPMELVGGCAYCFSCGYSPCK</sequence>
<dbReference type="InterPro" id="IPR050862">
    <property type="entry name" value="RdRp_reductase_class-2"/>
</dbReference>
<evidence type="ECO:0000256" key="4">
    <source>
        <dbReference type="ARBA" id="ARBA00014409"/>
    </source>
</evidence>
<evidence type="ECO:0000256" key="14">
    <source>
        <dbReference type="SAM" id="MobiDB-lite"/>
    </source>
</evidence>
<dbReference type="STRING" id="885272.JonanDRAFT_0502"/>
<keyword evidence="7 13" id="KW-0547">Nucleotide-binding</keyword>
<organism evidence="17 18">
    <name type="scientific">Jonquetella anthropi DSM 22815</name>
    <dbReference type="NCBI Taxonomy" id="885272"/>
    <lineage>
        <taxon>Bacteria</taxon>
        <taxon>Thermotogati</taxon>
        <taxon>Synergistota</taxon>
        <taxon>Synergistia</taxon>
        <taxon>Synergistales</taxon>
        <taxon>Dethiosulfovibrionaceae</taxon>
        <taxon>Jonquetella</taxon>
    </lineage>
</organism>
<evidence type="ECO:0000259" key="15">
    <source>
        <dbReference type="Pfam" id="PF02867"/>
    </source>
</evidence>
<evidence type="ECO:0000259" key="16">
    <source>
        <dbReference type="Pfam" id="PF12637"/>
    </source>
</evidence>
<comment type="catalytic activity">
    <reaction evidence="12 13">
        <text>a 2'-deoxyribonucleoside 5'-diphosphate + [thioredoxin]-disulfide + H2O = a ribonucleoside 5'-diphosphate + [thioredoxin]-dithiol</text>
        <dbReference type="Rhea" id="RHEA:23252"/>
        <dbReference type="Rhea" id="RHEA-COMP:10698"/>
        <dbReference type="Rhea" id="RHEA-COMP:10700"/>
        <dbReference type="ChEBI" id="CHEBI:15377"/>
        <dbReference type="ChEBI" id="CHEBI:29950"/>
        <dbReference type="ChEBI" id="CHEBI:50058"/>
        <dbReference type="ChEBI" id="CHEBI:57930"/>
        <dbReference type="ChEBI" id="CHEBI:73316"/>
        <dbReference type="EC" id="1.17.4.1"/>
    </reaction>
</comment>
<dbReference type="CDD" id="cd02888">
    <property type="entry name" value="RNR_II_dimer"/>
    <property type="match status" value="1"/>
</dbReference>
<dbReference type="InterPro" id="IPR013344">
    <property type="entry name" value="RNR_NrdJ/NrdZ"/>
</dbReference>
<evidence type="ECO:0000256" key="1">
    <source>
        <dbReference type="ARBA" id="ARBA00001922"/>
    </source>
</evidence>
<keyword evidence="5 13" id="KW-0846">Cobalamin</keyword>
<evidence type="ECO:0000256" key="8">
    <source>
        <dbReference type="ARBA" id="ARBA00023002"/>
    </source>
</evidence>
<feature type="domain" description="Ribonucleotide reductase large subunit C-terminal" evidence="15">
    <location>
        <begin position="150"/>
        <end position="680"/>
    </location>
</feature>
<dbReference type="GO" id="GO:0004748">
    <property type="term" value="F:ribonucleoside-diphosphate reductase activity, thioredoxin disulfide as acceptor"/>
    <property type="evidence" value="ECO:0007669"/>
    <property type="project" value="UniProtKB-EC"/>
</dbReference>
<dbReference type="Pfam" id="PF02867">
    <property type="entry name" value="Ribonuc_red_lgC"/>
    <property type="match status" value="1"/>
</dbReference>
<dbReference type="GO" id="GO:0071897">
    <property type="term" value="P:DNA biosynthetic process"/>
    <property type="evidence" value="ECO:0007669"/>
    <property type="project" value="UniProtKB-KW"/>
</dbReference>
<dbReference type="GO" id="GO:0031419">
    <property type="term" value="F:cobalamin binding"/>
    <property type="evidence" value="ECO:0007669"/>
    <property type="project" value="UniProtKB-KW"/>
</dbReference>
<comment type="similarity">
    <text evidence="2 13">Belongs to the ribonucleoside diphosphate reductase class-2 family.</text>
</comment>
<dbReference type="EMBL" id="CM001376">
    <property type="protein sequence ID" value="EHM12908.1"/>
    <property type="molecule type" value="Genomic_DNA"/>
</dbReference>
<dbReference type="NCBIfam" id="TIGR02504">
    <property type="entry name" value="NrdJ_Z"/>
    <property type="match status" value="1"/>
</dbReference>
<dbReference type="PRINTS" id="PR01183">
    <property type="entry name" value="RIBORDTASEM1"/>
</dbReference>
<keyword evidence="8 13" id="KW-0560">Oxidoreductase</keyword>
<dbReference type="EC" id="1.17.4.1" evidence="3 13"/>
<dbReference type="AlphaFoldDB" id="H0UJP9"/>
<evidence type="ECO:0000256" key="3">
    <source>
        <dbReference type="ARBA" id="ARBA00012274"/>
    </source>
</evidence>
<evidence type="ECO:0000256" key="6">
    <source>
        <dbReference type="ARBA" id="ARBA00022634"/>
    </source>
</evidence>
<dbReference type="HOGENOM" id="CLU_000404_2_0_0"/>
<keyword evidence="18" id="KW-1185">Reference proteome</keyword>
<keyword evidence="9" id="KW-1015">Disulfide bond</keyword>
<dbReference type="Gene3D" id="3.20.70.20">
    <property type="match status" value="1"/>
</dbReference>
<dbReference type="InterPro" id="IPR024434">
    <property type="entry name" value="TSCPD_dom"/>
</dbReference>
<evidence type="ECO:0000256" key="2">
    <source>
        <dbReference type="ARBA" id="ARBA00007405"/>
    </source>
</evidence>
<feature type="domain" description="TSCPD" evidence="16">
    <location>
        <begin position="731"/>
        <end position="824"/>
    </location>
</feature>
<evidence type="ECO:0000256" key="5">
    <source>
        <dbReference type="ARBA" id="ARBA00022628"/>
    </source>
</evidence>
<dbReference type="Pfam" id="PF12637">
    <property type="entry name" value="TSCPD"/>
    <property type="match status" value="1"/>
</dbReference>
<evidence type="ECO:0000256" key="11">
    <source>
        <dbReference type="ARBA" id="ARBA00025437"/>
    </source>
</evidence>
<comment type="cofactor">
    <cofactor evidence="1 13">
        <name>adenosylcob(III)alamin</name>
        <dbReference type="ChEBI" id="CHEBI:18408"/>
    </cofactor>
</comment>
<comment type="function">
    <text evidence="11 13">Catalyzes the reduction of ribonucleotides to deoxyribonucleotides. May function to provide a pool of deoxyribonucleotide precursors for DNA repair during oxygen limitation and/or for immediate growth after restoration of oxygen.</text>
</comment>
<name>H0UJP9_9BACT</name>
<dbReference type="RefSeq" id="WP_008522666.1">
    <property type="nucleotide sequence ID" value="NZ_CM001376.1"/>
</dbReference>